<sequence>MLDIPNGTTSTTASHYPGVMSFLNAAGATFLDGLSGTAVNSGGGLLPAGNSSSTVGGSVSPLVNYSSVVSSSPSPATMLSSGSANGSMAPLLTTALLNVNGTGLEYGDTGSNLTHSFTNFVHKEFIFDRTDVRVIFITLYSLVFCCCFFGNLLVILVVTLSRRLRSITNFFLANLAVADLCVGVFCVMQNLTIYLIESWVFGDFLCKMYQFVHSLSYTASIFILVVICMERYFAIIHPITCKQILTSRRLRLVIVAVWITSAVYSIPKFIFVRTITNNLGDDQLETICIVNRKMFNSELFDIINFALLYLLPLLVMTVLYSRIAIALWKSSRGLERHIALQNTTSSSYSSNFHRKPSSKYDKRTTGVTESQVSVESDKVVVTTWPAQNSFHQRHGTQLTQVSHSSNNVLRARRGVIRMLMVVVLTFALCNLPFHARKMWQYWSTDYKGDSNFNALFTPLTFLVTYFNSGVNPLLYAFLSRNFRKGMRELLLCSFKKNKNKSLNQRIPLHRHHALGASAAAGTRVGPAGSAAAESTANAPGTTGTRSRVHRFRQHPLFRRNELLFRRTNELVSNGDEDDDEDDEDDLNEPATTLSTATMAPPLTVSVIELGSGR</sequence>
<keyword evidence="7 9" id="KW-0675">Receptor</keyword>
<dbReference type="FunFam" id="1.20.1070.10:FF:000821">
    <property type="entry name" value="AGAP008703-PA"/>
    <property type="match status" value="1"/>
</dbReference>
<evidence type="ECO:0000256" key="6">
    <source>
        <dbReference type="ARBA" id="ARBA00023136"/>
    </source>
</evidence>
<feature type="compositionally biased region" description="Low complexity" evidence="10">
    <location>
        <begin position="526"/>
        <end position="541"/>
    </location>
</feature>
<evidence type="ECO:0000256" key="2">
    <source>
        <dbReference type="ARBA" id="ARBA00010663"/>
    </source>
</evidence>
<keyword evidence="8 9" id="KW-0807">Transducer</keyword>
<dbReference type="FunFam" id="1.20.1070.10:FF:000304">
    <property type="entry name" value="Trissin receptor, isoform C"/>
    <property type="match status" value="1"/>
</dbReference>
<feature type="domain" description="G-protein coupled receptors family 1 profile" evidence="12">
    <location>
        <begin position="150"/>
        <end position="475"/>
    </location>
</feature>
<comment type="similarity">
    <text evidence="2 9">Belongs to the G-protein coupled receptor 1 family.</text>
</comment>
<feature type="region of interest" description="Disordered" evidence="10">
    <location>
        <begin position="568"/>
        <end position="599"/>
    </location>
</feature>
<evidence type="ECO:0000256" key="11">
    <source>
        <dbReference type="SAM" id="Phobius"/>
    </source>
</evidence>
<keyword evidence="4 11" id="KW-1133">Transmembrane helix</keyword>
<accession>A0A182TQN5</accession>
<dbReference type="PROSITE" id="PS50262">
    <property type="entry name" value="G_PROTEIN_RECEP_F1_2"/>
    <property type="match status" value="1"/>
</dbReference>
<evidence type="ECO:0000256" key="4">
    <source>
        <dbReference type="ARBA" id="ARBA00022989"/>
    </source>
</evidence>
<dbReference type="SUPFAM" id="SSF81321">
    <property type="entry name" value="Family A G protein-coupled receptor-like"/>
    <property type="match status" value="1"/>
</dbReference>
<reference evidence="14" key="1">
    <citation type="submission" date="2014-01" db="EMBL/GenBank/DDBJ databases">
        <title>The Genome Sequence of Anopheles melas CM1001059_A (V2).</title>
        <authorList>
            <consortium name="The Broad Institute Genomics Platform"/>
            <person name="Neafsey D.E."/>
            <person name="Besansky N."/>
            <person name="Howell P."/>
            <person name="Walton C."/>
            <person name="Young S.K."/>
            <person name="Zeng Q."/>
            <person name="Gargeya S."/>
            <person name="Fitzgerald M."/>
            <person name="Haas B."/>
            <person name="Abouelleil A."/>
            <person name="Allen A.W."/>
            <person name="Alvarado L."/>
            <person name="Arachchi H.M."/>
            <person name="Berlin A.M."/>
            <person name="Chapman S.B."/>
            <person name="Gainer-Dewar J."/>
            <person name="Goldberg J."/>
            <person name="Griggs A."/>
            <person name="Gujja S."/>
            <person name="Hansen M."/>
            <person name="Howarth C."/>
            <person name="Imamovic A."/>
            <person name="Ireland A."/>
            <person name="Larimer J."/>
            <person name="McCowan C."/>
            <person name="Murphy C."/>
            <person name="Pearson M."/>
            <person name="Poon T.W."/>
            <person name="Priest M."/>
            <person name="Roberts A."/>
            <person name="Saif S."/>
            <person name="Shea T."/>
            <person name="Sisk P."/>
            <person name="Sykes S."/>
            <person name="Wortman J."/>
            <person name="Nusbaum C."/>
            <person name="Birren B."/>
        </authorList>
    </citation>
    <scope>NUCLEOTIDE SEQUENCE [LARGE SCALE GENOMIC DNA]</scope>
    <source>
        <strain evidence="14">CM1001059</strain>
    </source>
</reference>
<dbReference type="PANTHER" id="PTHR24243">
    <property type="entry name" value="G-PROTEIN COUPLED RECEPTOR"/>
    <property type="match status" value="1"/>
</dbReference>
<dbReference type="EnsemblMetazoa" id="AMEC006608-RA">
    <property type="protein sequence ID" value="AMEC006608-PA"/>
    <property type="gene ID" value="AMEC006608"/>
</dbReference>
<dbReference type="PROSITE" id="PS00237">
    <property type="entry name" value="G_PROTEIN_RECEP_F1_1"/>
    <property type="match status" value="1"/>
</dbReference>
<evidence type="ECO:0000259" key="12">
    <source>
        <dbReference type="PROSITE" id="PS50262"/>
    </source>
</evidence>
<keyword evidence="6 11" id="KW-0472">Membrane</keyword>
<reference evidence="13" key="2">
    <citation type="submission" date="2020-05" db="UniProtKB">
        <authorList>
            <consortium name="EnsemblMetazoa"/>
        </authorList>
    </citation>
    <scope>IDENTIFICATION</scope>
    <source>
        <strain evidence="13">CM1001059</strain>
    </source>
</reference>
<feature type="transmembrane region" description="Helical" evidence="11">
    <location>
        <begin position="208"/>
        <end position="229"/>
    </location>
</feature>
<evidence type="ECO:0000256" key="5">
    <source>
        <dbReference type="ARBA" id="ARBA00023040"/>
    </source>
</evidence>
<protein>
    <recommendedName>
        <fullName evidence="12">G-protein coupled receptors family 1 profile domain-containing protein</fullName>
    </recommendedName>
</protein>
<feature type="transmembrane region" description="Helical" evidence="11">
    <location>
        <begin position="250"/>
        <end position="271"/>
    </location>
</feature>
<feature type="compositionally biased region" description="Acidic residues" evidence="10">
    <location>
        <begin position="574"/>
        <end position="587"/>
    </location>
</feature>
<evidence type="ECO:0000313" key="14">
    <source>
        <dbReference type="Proteomes" id="UP000075902"/>
    </source>
</evidence>
<dbReference type="Pfam" id="PF00001">
    <property type="entry name" value="7tm_1"/>
    <property type="match status" value="1"/>
</dbReference>
<feature type="region of interest" description="Disordered" evidence="10">
    <location>
        <begin position="524"/>
        <end position="548"/>
    </location>
</feature>
<comment type="subcellular location">
    <subcellularLocation>
        <location evidence="1">Membrane</location>
        <topology evidence="1">Multi-pass membrane protein</topology>
    </subcellularLocation>
</comment>
<evidence type="ECO:0000256" key="1">
    <source>
        <dbReference type="ARBA" id="ARBA00004141"/>
    </source>
</evidence>
<dbReference type="PRINTS" id="PR00237">
    <property type="entry name" value="GPCRRHODOPSN"/>
</dbReference>
<evidence type="ECO:0000256" key="8">
    <source>
        <dbReference type="ARBA" id="ARBA00023224"/>
    </source>
</evidence>
<feature type="transmembrane region" description="Helical" evidence="11">
    <location>
        <begin position="170"/>
        <end position="196"/>
    </location>
</feature>
<dbReference type="PANTHER" id="PTHR24243:SF224">
    <property type="entry name" value="G-PROTEIN COUPLED RECEPTOR 19-RELATED"/>
    <property type="match status" value="1"/>
</dbReference>
<keyword evidence="14" id="KW-1185">Reference proteome</keyword>
<dbReference type="InterPro" id="IPR000276">
    <property type="entry name" value="GPCR_Rhodpsn"/>
</dbReference>
<feature type="transmembrane region" description="Helical" evidence="11">
    <location>
        <begin position="302"/>
        <end position="328"/>
    </location>
</feature>
<feature type="transmembrane region" description="Helical" evidence="11">
    <location>
        <begin position="455"/>
        <end position="478"/>
    </location>
</feature>
<dbReference type="VEuPathDB" id="VectorBase:AMEC006608"/>
<dbReference type="GO" id="GO:0005886">
    <property type="term" value="C:plasma membrane"/>
    <property type="evidence" value="ECO:0007669"/>
    <property type="project" value="TreeGrafter"/>
</dbReference>
<dbReference type="AlphaFoldDB" id="A0A182TQN5"/>
<keyword evidence="3 9" id="KW-0812">Transmembrane</keyword>
<dbReference type="InterPro" id="IPR000611">
    <property type="entry name" value="NPY_rcpt"/>
</dbReference>
<dbReference type="CDD" id="cd15012">
    <property type="entry name" value="7tmA_Trissin_R"/>
    <property type="match status" value="1"/>
</dbReference>
<dbReference type="InterPro" id="IPR017452">
    <property type="entry name" value="GPCR_Rhodpsn_7TM"/>
</dbReference>
<proteinExistence type="inferred from homology"/>
<evidence type="ECO:0000256" key="7">
    <source>
        <dbReference type="ARBA" id="ARBA00023170"/>
    </source>
</evidence>
<feature type="transmembrane region" description="Helical" evidence="11">
    <location>
        <begin position="134"/>
        <end position="158"/>
    </location>
</feature>
<dbReference type="GO" id="GO:0004983">
    <property type="term" value="F:neuropeptide Y receptor activity"/>
    <property type="evidence" value="ECO:0007669"/>
    <property type="project" value="InterPro"/>
</dbReference>
<evidence type="ECO:0000256" key="9">
    <source>
        <dbReference type="RuleBase" id="RU000688"/>
    </source>
</evidence>
<dbReference type="PRINTS" id="PR01012">
    <property type="entry name" value="NRPEPTIDEYR"/>
</dbReference>
<dbReference type="Gene3D" id="1.20.1070.10">
    <property type="entry name" value="Rhodopsin 7-helix transmembrane proteins"/>
    <property type="match status" value="1"/>
</dbReference>
<evidence type="ECO:0000313" key="13">
    <source>
        <dbReference type="EnsemblMetazoa" id="AMEC006608-PA"/>
    </source>
</evidence>
<evidence type="ECO:0000256" key="3">
    <source>
        <dbReference type="ARBA" id="ARBA00022692"/>
    </source>
</evidence>
<organism evidence="13 14">
    <name type="scientific">Anopheles melas</name>
    <dbReference type="NCBI Taxonomy" id="34690"/>
    <lineage>
        <taxon>Eukaryota</taxon>
        <taxon>Metazoa</taxon>
        <taxon>Ecdysozoa</taxon>
        <taxon>Arthropoda</taxon>
        <taxon>Hexapoda</taxon>
        <taxon>Insecta</taxon>
        <taxon>Pterygota</taxon>
        <taxon>Neoptera</taxon>
        <taxon>Endopterygota</taxon>
        <taxon>Diptera</taxon>
        <taxon>Nematocera</taxon>
        <taxon>Culicoidea</taxon>
        <taxon>Culicidae</taxon>
        <taxon>Anophelinae</taxon>
        <taxon>Anopheles</taxon>
    </lineage>
</organism>
<dbReference type="STRING" id="34690.A0A182TQN5"/>
<feature type="transmembrane region" description="Helical" evidence="11">
    <location>
        <begin position="415"/>
        <end position="435"/>
    </location>
</feature>
<keyword evidence="5 9" id="KW-0297">G-protein coupled receptor</keyword>
<dbReference type="Proteomes" id="UP000075902">
    <property type="component" value="Unassembled WGS sequence"/>
</dbReference>
<name>A0A182TQN5_9DIPT</name>
<evidence type="ECO:0000256" key="10">
    <source>
        <dbReference type="SAM" id="MobiDB-lite"/>
    </source>
</evidence>